<evidence type="ECO:0000313" key="1">
    <source>
        <dbReference type="EMBL" id="MCI70451.1"/>
    </source>
</evidence>
<name>A0A392UAB5_9FABA</name>
<keyword evidence="2" id="KW-1185">Reference proteome</keyword>
<accession>A0A392UAB5</accession>
<comment type="caution">
    <text evidence="1">The sequence shown here is derived from an EMBL/GenBank/DDBJ whole genome shotgun (WGS) entry which is preliminary data.</text>
</comment>
<reference evidence="1 2" key="1">
    <citation type="journal article" date="2018" name="Front. Plant Sci.">
        <title>Red Clover (Trifolium pratense) and Zigzag Clover (T. medium) - A Picture of Genomic Similarities and Differences.</title>
        <authorList>
            <person name="Dluhosova J."/>
            <person name="Istvanek J."/>
            <person name="Nedelnik J."/>
            <person name="Repkova J."/>
        </authorList>
    </citation>
    <scope>NUCLEOTIDE SEQUENCE [LARGE SCALE GENOMIC DNA]</scope>
    <source>
        <strain evidence="2">cv. 10/8</strain>
        <tissue evidence="1">Leaf</tissue>
    </source>
</reference>
<dbReference type="Proteomes" id="UP000265520">
    <property type="component" value="Unassembled WGS sequence"/>
</dbReference>
<proteinExistence type="predicted"/>
<evidence type="ECO:0000313" key="2">
    <source>
        <dbReference type="Proteomes" id="UP000265520"/>
    </source>
</evidence>
<protein>
    <submittedName>
        <fullName evidence="1">Uncharacterized protein</fullName>
    </submittedName>
</protein>
<sequence>MRATPQKTFLRTIRG</sequence>
<dbReference type="EMBL" id="LXQA010776280">
    <property type="protein sequence ID" value="MCI70451.1"/>
    <property type="molecule type" value="Genomic_DNA"/>
</dbReference>
<feature type="non-terminal residue" evidence="1">
    <location>
        <position position="15"/>
    </location>
</feature>
<organism evidence="1 2">
    <name type="scientific">Trifolium medium</name>
    <dbReference type="NCBI Taxonomy" id="97028"/>
    <lineage>
        <taxon>Eukaryota</taxon>
        <taxon>Viridiplantae</taxon>
        <taxon>Streptophyta</taxon>
        <taxon>Embryophyta</taxon>
        <taxon>Tracheophyta</taxon>
        <taxon>Spermatophyta</taxon>
        <taxon>Magnoliopsida</taxon>
        <taxon>eudicotyledons</taxon>
        <taxon>Gunneridae</taxon>
        <taxon>Pentapetalae</taxon>
        <taxon>rosids</taxon>
        <taxon>fabids</taxon>
        <taxon>Fabales</taxon>
        <taxon>Fabaceae</taxon>
        <taxon>Papilionoideae</taxon>
        <taxon>50 kb inversion clade</taxon>
        <taxon>NPAAA clade</taxon>
        <taxon>Hologalegina</taxon>
        <taxon>IRL clade</taxon>
        <taxon>Trifolieae</taxon>
        <taxon>Trifolium</taxon>
    </lineage>
</organism>